<accession>A0A4P9ZX53</accession>
<dbReference type="PANTHER" id="PTHR13593">
    <property type="match status" value="1"/>
</dbReference>
<dbReference type="EMBL" id="ML002491">
    <property type="protein sequence ID" value="RKP37462.1"/>
    <property type="molecule type" value="Genomic_DNA"/>
</dbReference>
<protein>
    <submittedName>
        <fullName evidence="1">PLC-like phosphodiesterase</fullName>
    </submittedName>
</protein>
<dbReference type="InterPro" id="IPR051057">
    <property type="entry name" value="PI-PLC_domain"/>
</dbReference>
<sequence>CNGYAELCDRPYSAVVYPTTHNSYASYAGIAGNQNKDISIQLQDGIRALQLDFLPSSNDTNVVELCHTQCLFLDAGPATLALRNITTFLNNNPREVVTILIENAGRLGVQQMASAFEEVGLDKYAWTQSSSGSNSTSNGSSGALDWPTLQTMIDQNKRLVVFTDTGADANTVSWIHAEYTYAWETPWQTILGEQFSCVVDRPSTSAQPALGSLQVFNHFVYQNQQFLSAQYQISVPASANTTNSLESLQNHYDSCQAVYATLPGPTSGGSGNSTNSTVLPRVPNFVAVDYYNVGDLFRFVAEVNNVTY</sequence>
<dbReference type="STRING" id="215637.A0A4P9ZX53"/>
<dbReference type="AlphaFoldDB" id="A0A4P9ZX53"/>
<dbReference type="PROSITE" id="PS50007">
    <property type="entry name" value="PIPLC_X_DOMAIN"/>
    <property type="match status" value="1"/>
</dbReference>
<feature type="non-terminal residue" evidence="1">
    <location>
        <position position="1"/>
    </location>
</feature>
<proteinExistence type="predicted"/>
<dbReference type="Pfam" id="PF26146">
    <property type="entry name" value="PI-PLC_X"/>
    <property type="match status" value="1"/>
</dbReference>
<name>A0A4P9ZX53_9FUNG</name>
<dbReference type="GO" id="GO:0006629">
    <property type="term" value="P:lipid metabolic process"/>
    <property type="evidence" value="ECO:0007669"/>
    <property type="project" value="InterPro"/>
</dbReference>
<dbReference type="PANTHER" id="PTHR13593:SF140">
    <property type="entry name" value="PLC-LIKE PHOSPHODIESTERASE"/>
    <property type="match status" value="1"/>
</dbReference>
<keyword evidence="2" id="KW-1185">Reference proteome</keyword>
<gene>
    <name evidence="1" type="ORF">BJ085DRAFT_486</name>
</gene>
<dbReference type="SUPFAM" id="SSF51695">
    <property type="entry name" value="PLC-like phosphodiesterases"/>
    <property type="match status" value="1"/>
</dbReference>
<reference evidence="2" key="1">
    <citation type="journal article" date="2018" name="Nat. Microbiol.">
        <title>Leveraging single-cell genomics to expand the fungal tree of life.</title>
        <authorList>
            <person name="Ahrendt S.R."/>
            <person name="Quandt C.A."/>
            <person name="Ciobanu D."/>
            <person name="Clum A."/>
            <person name="Salamov A."/>
            <person name="Andreopoulos B."/>
            <person name="Cheng J.F."/>
            <person name="Woyke T."/>
            <person name="Pelin A."/>
            <person name="Henrissat B."/>
            <person name="Reynolds N.K."/>
            <person name="Benny G.L."/>
            <person name="Smith M.E."/>
            <person name="James T.Y."/>
            <person name="Grigoriev I.V."/>
        </authorList>
    </citation>
    <scope>NUCLEOTIDE SEQUENCE [LARGE SCALE GENOMIC DNA]</scope>
    <source>
        <strain evidence="2">RSA 468</strain>
    </source>
</reference>
<dbReference type="GO" id="GO:0008081">
    <property type="term" value="F:phosphoric diester hydrolase activity"/>
    <property type="evidence" value="ECO:0007669"/>
    <property type="project" value="InterPro"/>
</dbReference>
<evidence type="ECO:0000313" key="2">
    <source>
        <dbReference type="Proteomes" id="UP000268162"/>
    </source>
</evidence>
<organism evidence="1 2">
    <name type="scientific">Dimargaris cristalligena</name>
    <dbReference type="NCBI Taxonomy" id="215637"/>
    <lineage>
        <taxon>Eukaryota</taxon>
        <taxon>Fungi</taxon>
        <taxon>Fungi incertae sedis</taxon>
        <taxon>Zoopagomycota</taxon>
        <taxon>Kickxellomycotina</taxon>
        <taxon>Dimargaritomycetes</taxon>
        <taxon>Dimargaritales</taxon>
        <taxon>Dimargaritaceae</taxon>
        <taxon>Dimargaris</taxon>
    </lineage>
</organism>
<dbReference type="Proteomes" id="UP000268162">
    <property type="component" value="Unassembled WGS sequence"/>
</dbReference>
<feature type="non-terminal residue" evidence="1">
    <location>
        <position position="308"/>
    </location>
</feature>
<dbReference type="InterPro" id="IPR017946">
    <property type="entry name" value="PLC-like_Pdiesterase_TIM-brl"/>
</dbReference>
<evidence type="ECO:0000313" key="1">
    <source>
        <dbReference type="EMBL" id="RKP37462.1"/>
    </source>
</evidence>
<dbReference type="Gene3D" id="3.20.20.190">
    <property type="entry name" value="Phosphatidylinositol (PI) phosphodiesterase"/>
    <property type="match status" value="1"/>
</dbReference>